<dbReference type="PROSITE" id="PS00018">
    <property type="entry name" value="EF_HAND_1"/>
    <property type="match status" value="1"/>
</dbReference>
<dbReference type="AlphaFoldDB" id="A0AAD5S975"/>
<evidence type="ECO:0000313" key="4">
    <source>
        <dbReference type="EMBL" id="KAJ3047577.1"/>
    </source>
</evidence>
<dbReference type="PANTHER" id="PTHR12085">
    <property type="entry name" value="SERINE/THREONINE-PROTEIN PHOSPHATASE 2A REGULATORY SUBUNIT B'' SUBUNIT GAMMA"/>
    <property type="match status" value="1"/>
</dbReference>
<keyword evidence="3" id="KW-0106">Calcium</keyword>
<reference evidence="4" key="1">
    <citation type="submission" date="2020-05" db="EMBL/GenBank/DDBJ databases">
        <title>Phylogenomic resolution of chytrid fungi.</title>
        <authorList>
            <person name="Stajich J.E."/>
            <person name="Amses K."/>
            <person name="Simmons R."/>
            <person name="Seto K."/>
            <person name="Myers J."/>
            <person name="Bonds A."/>
            <person name="Quandt C.A."/>
            <person name="Barry K."/>
            <person name="Liu P."/>
            <person name="Grigoriev I."/>
            <person name="Longcore J.E."/>
            <person name="James T.Y."/>
        </authorList>
    </citation>
    <scope>NUCLEOTIDE SEQUENCE</scope>
    <source>
        <strain evidence="4">JEL0318</strain>
    </source>
</reference>
<evidence type="ECO:0000256" key="2">
    <source>
        <dbReference type="ARBA" id="ARBA00022490"/>
    </source>
</evidence>
<dbReference type="GO" id="GO:0000226">
    <property type="term" value="P:microtubule cytoskeleton organization"/>
    <property type="evidence" value="ECO:0007669"/>
    <property type="project" value="TreeGrafter"/>
</dbReference>
<organism evidence="4 5">
    <name type="scientific">Rhizophlyctis rosea</name>
    <dbReference type="NCBI Taxonomy" id="64517"/>
    <lineage>
        <taxon>Eukaryota</taxon>
        <taxon>Fungi</taxon>
        <taxon>Fungi incertae sedis</taxon>
        <taxon>Chytridiomycota</taxon>
        <taxon>Chytridiomycota incertae sedis</taxon>
        <taxon>Chytridiomycetes</taxon>
        <taxon>Rhizophlyctidales</taxon>
        <taxon>Rhizophlyctidaceae</taxon>
        <taxon>Rhizophlyctis</taxon>
    </lineage>
</organism>
<comment type="subcellular location">
    <subcellularLocation>
        <location evidence="1">Cytoplasm</location>
    </subcellularLocation>
</comment>
<name>A0AAD5S975_9FUNG</name>
<dbReference type="InterPro" id="IPR011992">
    <property type="entry name" value="EF-hand-dom_pair"/>
</dbReference>
<dbReference type="GO" id="GO:0005737">
    <property type="term" value="C:cytoplasm"/>
    <property type="evidence" value="ECO:0007669"/>
    <property type="project" value="UniProtKB-SubCell"/>
</dbReference>
<keyword evidence="2" id="KW-0963">Cytoplasm</keyword>
<dbReference type="GO" id="GO:0030865">
    <property type="term" value="P:cortical cytoskeleton organization"/>
    <property type="evidence" value="ECO:0007669"/>
    <property type="project" value="TreeGrafter"/>
</dbReference>
<dbReference type="InterPro" id="IPR018247">
    <property type="entry name" value="EF_Hand_1_Ca_BS"/>
</dbReference>
<dbReference type="SUPFAM" id="SSF47473">
    <property type="entry name" value="EF-hand"/>
    <property type="match status" value="1"/>
</dbReference>
<evidence type="ECO:0000256" key="3">
    <source>
        <dbReference type="ARBA" id="ARBA00022837"/>
    </source>
</evidence>
<dbReference type="Proteomes" id="UP001212841">
    <property type="component" value="Unassembled WGS sequence"/>
</dbReference>
<proteinExistence type="predicted"/>
<dbReference type="EMBL" id="JADGJD010000936">
    <property type="protein sequence ID" value="KAJ3047577.1"/>
    <property type="molecule type" value="Genomic_DNA"/>
</dbReference>
<accession>A0AAD5S975</accession>
<keyword evidence="5" id="KW-1185">Reference proteome</keyword>
<dbReference type="GO" id="GO:0035303">
    <property type="term" value="P:regulation of dephosphorylation"/>
    <property type="evidence" value="ECO:0007669"/>
    <property type="project" value="InterPro"/>
</dbReference>
<dbReference type="Gene3D" id="1.10.238.10">
    <property type="entry name" value="EF-hand"/>
    <property type="match status" value="1"/>
</dbReference>
<dbReference type="GO" id="GO:0005819">
    <property type="term" value="C:spindle"/>
    <property type="evidence" value="ECO:0007669"/>
    <property type="project" value="TreeGrafter"/>
</dbReference>
<dbReference type="PANTHER" id="PTHR12085:SF3">
    <property type="entry name" value="SERINE_THREONINE-PROTEIN PHOSPHATASE 2A REGULATORY SUBUNIT B'' SUBUNIT GAMMA"/>
    <property type="match status" value="1"/>
</dbReference>
<sequence>MQDYVSDLVPSLNLTTLNESFWKFYICTAVRKFIFFLDPLRRGKISIQTILLSPILTEMFELRENEMSRDYERTNWFSAYSSLRIYGQFLNLDLDRNGMLSRAELAGYSNGTLTGIFLDRVFQEYQTYNGQMDYKAFLDFVLAMENIQTPEAIAYCFRLLDIKGQKYLDEFTVGYFFKAVMEAMEATGVEMVDVADVTNEIFDMAHPADPDIISLQDLLDCGVGGTIVNILSDTRGFWNYDNREPGDGK</sequence>
<dbReference type="InterPro" id="IPR039865">
    <property type="entry name" value="PPP2R3C"/>
</dbReference>
<evidence type="ECO:0000313" key="5">
    <source>
        <dbReference type="Proteomes" id="UP001212841"/>
    </source>
</evidence>
<evidence type="ECO:0000256" key="1">
    <source>
        <dbReference type="ARBA" id="ARBA00004496"/>
    </source>
</evidence>
<comment type="caution">
    <text evidence="4">The sequence shown here is derived from an EMBL/GenBank/DDBJ whole genome shotgun (WGS) entry which is preliminary data.</text>
</comment>
<protein>
    <submittedName>
        <fullName evidence="4">Serine/threonine-protein phosphatase 2A regulatory subunit B'' subunit gamma</fullName>
    </submittedName>
</protein>
<gene>
    <name evidence="4" type="primary">PPP2R3C_2</name>
    <name evidence="4" type="ORF">HK097_011410</name>
</gene>